<keyword evidence="2" id="KW-1185">Reference proteome</keyword>
<dbReference type="STRING" id="377629.TERTU_3441"/>
<evidence type="ECO:0008006" key="3">
    <source>
        <dbReference type="Google" id="ProtNLM"/>
    </source>
</evidence>
<dbReference type="InterPro" id="IPR029044">
    <property type="entry name" value="Nucleotide-diphossugar_trans"/>
</dbReference>
<protein>
    <recommendedName>
        <fullName evidence="3">Glycosyltransferase</fullName>
    </recommendedName>
</protein>
<dbReference type="eggNOG" id="COG0463">
    <property type="taxonomic scope" value="Bacteria"/>
</dbReference>
<dbReference type="RefSeq" id="WP_015817726.1">
    <property type="nucleotide sequence ID" value="NC_012997.1"/>
</dbReference>
<dbReference type="OrthoDB" id="5465469at2"/>
<name>C5BQU1_TERTT</name>
<proteinExistence type="predicted"/>
<organism evidence="1 2">
    <name type="scientific">Teredinibacter turnerae (strain ATCC 39867 / T7901)</name>
    <dbReference type="NCBI Taxonomy" id="377629"/>
    <lineage>
        <taxon>Bacteria</taxon>
        <taxon>Pseudomonadati</taxon>
        <taxon>Pseudomonadota</taxon>
        <taxon>Gammaproteobacteria</taxon>
        <taxon>Cellvibrionales</taxon>
        <taxon>Cellvibrionaceae</taxon>
        <taxon>Teredinibacter</taxon>
    </lineage>
</organism>
<dbReference type="SUPFAM" id="SSF53448">
    <property type="entry name" value="Nucleotide-diphospho-sugar transferases"/>
    <property type="match status" value="1"/>
</dbReference>
<gene>
    <name evidence="1" type="ordered locus">TERTU_3441</name>
</gene>
<accession>C5BQU1</accession>
<dbReference type="AlphaFoldDB" id="C5BQU1"/>
<dbReference type="HOGENOM" id="CLU_076555_0_1_6"/>
<dbReference type="Proteomes" id="UP000009080">
    <property type="component" value="Chromosome"/>
</dbReference>
<sequence length="311" mass="34864">MLGFKKIKRGRRREFYFCGVRLYGYQKKPTPREAADLKLQAAMERAFWASHSASFSEGGLLVSLTTFGKRADTVHITLQTLLEQTLPPARILLWLDEAEFQPDNLPANLCHALARGVDIRFCKNLLSYKKIIPALEAFPGNAVITVDDDVMYPPDFIAGLARSHARYPEHILCYRAHEMMFDEQGALLPYQQWRKCVRYPAAGTLLFPTGSGGVLYPAGSLHPEVLNVPAFMQLAPRGDDIWLKAMTMIQGRAAMVVPGENTWVDVPPSIADTQVDCLAIENLREGNDRQIAQVFDAYDIWRLLTVTPGAK</sequence>
<dbReference type="KEGG" id="ttu:TERTU_3441"/>
<reference evidence="1 2" key="1">
    <citation type="journal article" date="2009" name="PLoS ONE">
        <title>The complete genome of Teredinibacter turnerae T7901: an intracellular endosymbiont of marine wood-boring bivalves (shipworms).</title>
        <authorList>
            <person name="Yang J.C."/>
            <person name="Madupu R."/>
            <person name="Durkin A.S."/>
            <person name="Ekborg N.A."/>
            <person name="Pedamallu C.S."/>
            <person name="Hostetler J.B."/>
            <person name="Radune D."/>
            <person name="Toms B.S."/>
            <person name="Henrissat B."/>
            <person name="Coutinho P.M."/>
            <person name="Schwarz S."/>
            <person name="Field L."/>
            <person name="Trindade-Silva A.E."/>
            <person name="Soares C.A.G."/>
            <person name="Elshahawi S."/>
            <person name="Hanora A."/>
            <person name="Schmidt E.W."/>
            <person name="Haygood M.G."/>
            <person name="Posfai J."/>
            <person name="Benner J."/>
            <person name="Madinger C."/>
            <person name="Nove J."/>
            <person name="Anton B."/>
            <person name="Chaudhary K."/>
            <person name="Foster J."/>
            <person name="Holman A."/>
            <person name="Kumar S."/>
            <person name="Lessard P.A."/>
            <person name="Luyten Y.A."/>
            <person name="Slatko B."/>
            <person name="Wood N."/>
            <person name="Wu B."/>
            <person name="Teplitski M."/>
            <person name="Mougous J.D."/>
            <person name="Ward N."/>
            <person name="Eisen J.A."/>
            <person name="Badger J.H."/>
            <person name="Distel D.L."/>
        </authorList>
    </citation>
    <scope>NUCLEOTIDE SEQUENCE [LARGE SCALE GENOMIC DNA]</scope>
    <source>
        <strain evidence="2">ATCC 39867 / T7901</strain>
    </source>
</reference>
<evidence type="ECO:0000313" key="1">
    <source>
        <dbReference type="EMBL" id="ACR11614.1"/>
    </source>
</evidence>
<dbReference type="EMBL" id="CP001614">
    <property type="protein sequence ID" value="ACR11614.1"/>
    <property type="molecule type" value="Genomic_DNA"/>
</dbReference>
<evidence type="ECO:0000313" key="2">
    <source>
        <dbReference type="Proteomes" id="UP000009080"/>
    </source>
</evidence>
<dbReference type="CDD" id="cd00761">
    <property type="entry name" value="Glyco_tranf_GTA_type"/>
    <property type="match status" value="1"/>
</dbReference>